<dbReference type="PANTHER" id="PTHR43329">
    <property type="entry name" value="EPOXIDE HYDROLASE"/>
    <property type="match status" value="1"/>
</dbReference>
<accession>M7T2H1</accession>
<comment type="similarity">
    <text evidence="2">Belongs to the AB hydrolase superfamily. Epoxide hydrolase family.</text>
</comment>
<protein>
    <submittedName>
        <fullName evidence="4">Putative epoxide hydrolase protein</fullName>
    </submittedName>
</protein>
<evidence type="ECO:0000313" key="4">
    <source>
        <dbReference type="EMBL" id="EMR70752.1"/>
    </source>
</evidence>
<dbReference type="Gene3D" id="3.40.50.1820">
    <property type="entry name" value="alpha/beta hydrolase"/>
    <property type="match status" value="1"/>
</dbReference>
<dbReference type="InterPro" id="IPR029058">
    <property type="entry name" value="AB_hydrolase_fold"/>
</dbReference>
<dbReference type="eggNOG" id="KOG4178">
    <property type="taxonomic scope" value="Eukaryota"/>
</dbReference>
<dbReference type="InterPro" id="IPR000073">
    <property type="entry name" value="AB_hydrolase_1"/>
</dbReference>
<dbReference type="STRING" id="1287681.M7T2H1"/>
<evidence type="ECO:0000259" key="3">
    <source>
        <dbReference type="Pfam" id="PF00561"/>
    </source>
</evidence>
<gene>
    <name evidence="4" type="ORF">UCREL1_2213</name>
</gene>
<dbReference type="HOGENOM" id="CLU_020336_7_5_1"/>
<dbReference type="InterPro" id="IPR000639">
    <property type="entry name" value="Epox_hydrolase-like"/>
</dbReference>
<dbReference type="PRINTS" id="PR00111">
    <property type="entry name" value="ABHYDROLASE"/>
</dbReference>
<evidence type="ECO:0000256" key="1">
    <source>
        <dbReference type="ARBA" id="ARBA00022801"/>
    </source>
</evidence>
<dbReference type="EMBL" id="KB705791">
    <property type="protein sequence ID" value="EMR70752.1"/>
    <property type="molecule type" value="Genomic_DNA"/>
</dbReference>
<dbReference type="GO" id="GO:0016787">
    <property type="term" value="F:hydrolase activity"/>
    <property type="evidence" value="ECO:0007669"/>
    <property type="project" value="UniProtKB-KW"/>
</dbReference>
<proteinExistence type="inferred from homology"/>
<keyword evidence="1 4" id="KW-0378">Hydrolase</keyword>
<evidence type="ECO:0000256" key="2">
    <source>
        <dbReference type="ARBA" id="ARBA00038334"/>
    </source>
</evidence>
<reference evidence="5" key="1">
    <citation type="journal article" date="2013" name="Genome Announc.">
        <title>Draft genome sequence of the grapevine dieback fungus Eutypa lata UCR-EL1.</title>
        <authorList>
            <person name="Blanco-Ulate B."/>
            <person name="Rolshausen P.E."/>
            <person name="Cantu D."/>
        </authorList>
    </citation>
    <scope>NUCLEOTIDE SEQUENCE [LARGE SCALE GENOMIC DNA]</scope>
    <source>
        <strain evidence="5">UCR-EL1</strain>
    </source>
</reference>
<keyword evidence="5" id="KW-1185">Reference proteome</keyword>
<dbReference type="Pfam" id="PF00561">
    <property type="entry name" value="Abhydrolase_1"/>
    <property type="match status" value="1"/>
</dbReference>
<dbReference type="PRINTS" id="PR00412">
    <property type="entry name" value="EPOXHYDRLASE"/>
</dbReference>
<evidence type="ECO:0000313" key="5">
    <source>
        <dbReference type="Proteomes" id="UP000012174"/>
    </source>
</evidence>
<dbReference type="Proteomes" id="UP000012174">
    <property type="component" value="Unassembled WGS sequence"/>
</dbReference>
<dbReference type="OrthoDB" id="408373at2759"/>
<organism evidence="4 5">
    <name type="scientific">Eutypa lata (strain UCR-EL1)</name>
    <name type="common">Grapevine dieback disease fungus</name>
    <name type="synonym">Eutypa armeniacae</name>
    <dbReference type="NCBI Taxonomy" id="1287681"/>
    <lineage>
        <taxon>Eukaryota</taxon>
        <taxon>Fungi</taxon>
        <taxon>Dikarya</taxon>
        <taxon>Ascomycota</taxon>
        <taxon>Pezizomycotina</taxon>
        <taxon>Sordariomycetes</taxon>
        <taxon>Xylariomycetidae</taxon>
        <taxon>Xylariales</taxon>
        <taxon>Diatrypaceae</taxon>
        <taxon>Eutypa</taxon>
    </lineage>
</organism>
<dbReference type="KEGG" id="ela:UCREL1_2213"/>
<sequence>MGWRFQVPYLASLGLQVIVPDMLGYGQTSAPDSPSEYTMKKMTSHIAALIKSNTNKPVILGGHDWGGAFAWRMAMYYPDLIQAVFSFCVPYTPPSPSFITLQDFVQHMPNSRYQSLIADGAIESALGDPPTKLSAFVNGMFYGSTPEGQFIFSPKRSIHPDRLASVGASPYLDQEMVDYYVREYSRNGLRGPCNWYRTQRLNFEDELVFTDGGQEFQFNIPAMIVMAEFDDYLPPSLADGQEKYFTAGLKKEVIASSHCILVEKYRECNQLVKDFVSDVLGENLEVVNSVPVG</sequence>
<dbReference type="SUPFAM" id="SSF53474">
    <property type="entry name" value="alpha/beta-Hydrolases"/>
    <property type="match status" value="1"/>
</dbReference>
<name>M7T2H1_EUTLA</name>
<dbReference type="AlphaFoldDB" id="M7T2H1"/>
<feature type="domain" description="AB hydrolase-1" evidence="3">
    <location>
        <begin position="3"/>
        <end position="111"/>
    </location>
</feature>